<gene>
    <name evidence="1" type="ORF">NCTC5047_02821</name>
</gene>
<protein>
    <submittedName>
        <fullName evidence="1">Uncharacterized protein</fullName>
    </submittedName>
</protein>
<dbReference type="RefSeq" id="WP_004144694.1">
    <property type="nucleotide sequence ID" value="NZ_BTXA01000060.1"/>
</dbReference>
<accession>A0A377X9D7</accession>
<evidence type="ECO:0000313" key="1">
    <source>
        <dbReference type="EMBL" id="STT81884.1"/>
    </source>
</evidence>
<dbReference type="Proteomes" id="UP000254340">
    <property type="component" value="Unassembled WGS sequence"/>
</dbReference>
<sequence>MTKTHSDKKTQKHYSVSDVFSRMGVAMEELLQAAPHMMQDCKFEGNELHGKLKEKQKAA</sequence>
<dbReference type="AlphaFoldDB" id="A0A377X9D7"/>
<proteinExistence type="predicted"/>
<organism evidence="1 2">
    <name type="scientific">Klebsiella pneumoniae</name>
    <dbReference type="NCBI Taxonomy" id="573"/>
    <lineage>
        <taxon>Bacteria</taxon>
        <taxon>Pseudomonadati</taxon>
        <taxon>Pseudomonadota</taxon>
        <taxon>Gammaproteobacteria</taxon>
        <taxon>Enterobacterales</taxon>
        <taxon>Enterobacteriaceae</taxon>
        <taxon>Klebsiella/Raoultella group</taxon>
        <taxon>Klebsiella</taxon>
        <taxon>Klebsiella pneumoniae complex</taxon>
    </lineage>
</organism>
<name>A0A377X9D7_KLEPN</name>
<evidence type="ECO:0000313" key="2">
    <source>
        <dbReference type="Proteomes" id="UP000254340"/>
    </source>
</evidence>
<dbReference type="EMBL" id="UGLH01000006">
    <property type="protein sequence ID" value="STT81884.1"/>
    <property type="molecule type" value="Genomic_DNA"/>
</dbReference>
<reference evidence="1 2" key="1">
    <citation type="submission" date="2018-06" db="EMBL/GenBank/DDBJ databases">
        <authorList>
            <consortium name="Pathogen Informatics"/>
            <person name="Doyle S."/>
        </authorList>
    </citation>
    <scope>NUCLEOTIDE SEQUENCE [LARGE SCALE GENOMIC DNA]</scope>
    <source>
        <strain evidence="1 2">NCTC5047</strain>
    </source>
</reference>